<dbReference type="STRING" id="35608.A0A2U1KG34"/>
<evidence type="ECO:0008006" key="3">
    <source>
        <dbReference type="Google" id="ProtNLM"/>
    </source>
</evidence>
<keyword evidence="2" id="KW-1185">Reference proteome</keyword>
<name>A0A2U1KG34_ARTAN</name>
<dbReference type="AlphaFoldDB" id="A0A2U1KG34"/>
<dbReference type="InterPro" id="IPR040346">
    <property type="entry name" value="GEX1/Brambleberry"/>
</dbReference>
<dbReference type="EMBL" id="PKPP01019464">
    <property type="protein sequence ID" value="PWA35737.1"/>
    <property type="molecule type" value="Genomic_DNA"/>
</dbReference>
<evidence type="ECO:0000313" key="1">
    <source>
        <dbReference type="EMBL" id="PWA35737.1"/>
    </source>
</evidence>
<comment type="caution">
    <text evidence="1">The sequence shown here is derived from an EMBL/GenBank/DDBJ whole genome shotgun (WGS) entry which is preliminary data.</text>
</comment>
<gene>
    <name evidence="1" type="ORF">CTI12_AA606690</name>
</gene>
<organism evidence="1 2">
    <name type="scientific">Artemisia annua</name>
    <name type="common">Sweet wormwood</name>
    <dbReference type="NCBI Taxonomy" id="35608"/>
    <lineage>
        <taxon>Eukaryota</taxon>
        <taxon>Viridiplantae</taxon>
        <taxon>Streptophyta</taxon>
        <taxon>Embryophyta</taxon>
        <taxon>Tracheophyta</taxon>
        <taxon>Spermatophyta</taxon>
        <taxon>Magnoliopsida</taxon>
        <taxon>eudicotyledons</taxon>
        <taxon>Gunneridae</taxon>
        <taxon>Pentapetalae</taxon>
        <taxon>asterids</taxon>
        <taxon>campanulids</taxon>
        <taxon>Asterales</taxon>
        <taxon>Asteraceae</taxon>
        <taxon>Asteroideae</taxon>
        <taxon>Anthemideae</taxon>
        <taxon>Artemisiinae</taxon>
        <taxon>Artemisia</taxon>
    </lineage>
</organism>
<dbReference type="Proteomes" id="UP000245207">
    <property type="component" value="Unassembled WGS sequence"/>
</dbReference>
<dbReference type="PANTHER" id="PTHR33538:SF2">
    <property type="entry name" value="PROTEIN GAMETE EXPRESSED 1"/>
    <property type="match status" value="1"/>
</dbReference>
<sequence length="592" mass="67469">METLDEAREEVRGPGKVKTIVECNGTRVAYGLTMSHHSLSIVGILFVHLVFLSQSTEPLSWPPFLSSGGSKVDSSVTALPEPEDTSDHDIGAELSMDLIESFDSAEGRKLVEDAQRQIALPNSCSKNAYIKLLATCKEIQANEKQLYRLAWDLSNCYQKDTGRPPFRNCDKESPIKDCTKRLSEYEHGIYTQFVHQSNIICQQLQFDEVKRKTERLVNQLITSSKFAESKLESIGGHMTSIDVQTQKIAQTSKNAEEHVKVVLDQSLKIADTQVELQDGQTKMNERLDEGLTTLNESMTTLHESTNNLGEHVINLKNKAVEIEKEIVQVGEAVFTKMDGLQNKADDIKKKLDKQKQLVTSQSIALKVLQNITTFQSQALEENRVAQQQLISLGHSQQQELIQGIEQLKKDHDHLAEKSKTILAAQETFESKQSNTFLAIEKLSTLHMHTTRQTYVIRSRLYIELAVTLLIELAVLRYGNDIEQQPWIIDNIRLLFITLASCQLMYAIYTYRDYESLNHQMLRSLDDKVNNMLRNKQSLYHDDDDDVDWSSWIDSDITEDELDDHEYVHPKGIPETSIITTSSRNYNLRSRHQ</sequence>
<reference evidence="1 2" key="1">
    <citation type="journal article" date="2018" name="Mol. Plant">
        <title>The genome of Artemisia annua provides insight into the evolution of Asteraceae family and artemisinin biosynthesis.</title>
        <authorList>
            <person name="Shen Q."/>
            <person name="Zhang L."/>
            <person name="Liao Z."/>
            <person name="Wang S."/>
            <person name="Yan T."/>
            <person name="Shi P."/>
            <person name="Liu M."/>
            <person name="Fu X."/>
            <person name="Pan Q."/>
            <person name="Wang Y."/>
            <person name="Lv Z."/>
            <person name="Lu X."/>
            <person name="Zhang F."/>
            <person name="Jiang W."/>
            <person name="Ma Y."/>
            <person name="Chen M."/>
            <person name="Hao X."/>
            <person name="Li L."/>
            <person name="Tang Y."/>
            <person name="Lv G."/>
            <person name="Zhou Y."/>
            <person name="Sun X."/>
            <person name="Brodelius P.E."/>
            <person name="Rose J.K.C."/>
            <person name="Tang K."/>
        </authorList>
    </citation>
    <scope>NUCLEOTIDE SEQUENCE [LARGE SCALE GENOMIC DNA]</scope>
    <source>
        <strain evidence="2">cv. Huhao1</strain>
        <tissue evidence="1">Leaf</tissue>
    </source>
</reference>
<dbReference type="PANTHER" id="PTHR33538">
    <property type="entry name" value="PROTEIN GAMETE EXPRESSED 1"/>
    <property type="match status" value="1"/>
</dbReference>
<evidence type="ECO:0000313" key="2">
    <source>
        <dbReference type="Proteomes" id="UP000245207"/>
    </source>
</evidence>
<accession>A0A2U1KG34</accession>
<proteinExistence type="predicted"/>
<dbReference type="OrthoDB" id="377549at2759"/>
<protein>
    <recommendedName>
        <fullName evidence="3">Gamete expressed protein 1</fullName>
    </recommendedName>
</protein>